<proteinExistence type="predicted"/>
<sequence length="69" mass="7645">MTCMNFGHFKGRFFKGLRRGTGKKQTNDSIGNGEPAPKVYTTAFVSFCSTIHNAHSNHPDADLKIWGNT</sequence>
<dbReference type="Proteomes" id="UP000531561">
    <property type="component" value="Unassembled WGS sequence"/>
</dbReference>
<dbReference type="EMBL" id="JABFCT010000001">
    <property type="protein sequence ID" value="KAF5879412.1"/>
    <property type="molecule type" value="Genomic_DNA"/>
</dbReference>
<dbReference type="RefSeq" id="XP_037198356.1">
    <property type="nucleotide sequence ID" value="XM_037336990.1"/>
</dbReference>
<comment type="caution">
    <text evidence="1">The sequence shown here is derived from an EMBL/GenBank/DDBJ whole genome shotgun (WGS) entry which is preliminary data.</text>
</comment>
<reference evidence="1 2" key="1">
    <citation type="journal article" date="2020" name="Phytopathology">
        <title>A high-quality genome resource of Botrytis fragariae, a new and rapidly spreading fungal pathogen causing strawberry gray mold in the U.S.A.</title>
        <authorList>
            <person name="Wu Y."/>
            <person name="Saski C.A."/>
            <person name="Schnabel G."/>
            <person name="Xiao S."/>
            <person name="Hu M."/>
        </authorList>
    </citation>
    <scope>NUCLEOTIDE SEQUENCE [LARGE SCALE GENOMIC DNA]</scope>
    <source>
        <strain evidence="1 2">BVB16</strain>
    </source>
</reference>
<gene>
    <name evidence="1" type="ORF">Bfra_006621</name>
</gene>
<protein>
    <submittedName>
        <fullName evidence="1">Uncharacterized protein</fullName>
    </submittedName>
</protein>
<evidence type="ECO:0000313" key="2">
    <source>
        <dbReference type="Proteomes" id="UP000531561"/>
    </source>
</evidence>
<dbReference type="AlphaFoldDB" id="A0A8H6B5N0"/>
<organism evidence="1 2">
    <name type="scientific">Botrytis fragariae</name>
    <dbReference type="NCBI Taxonomy" id="1964551"/>
    <lineage>
        <taxon>Eukaryota</taxon>
        <taxon>Fungi</taxon>
        <taxon>Dikarya</taxon>
        <taxon>Ascomycota</taxon>
        <taxon>Pezizomycotina</taxon>
        <taxon>Leotiomycetes</taxon>
        <taxon>Helotiales</taxon>
        <taxon>Sclerotiniaceae</taxon>
        <taxon>Botrytis</taxon>
    </lineage>
</organism>
<accession>A0A8H6B5N0</accession>
<dbReference type="GeneID" id="59260682"/>
<name>A0A8H6B5N0_9HELO</name>
<keyword evidence="2" id="KW-1185">Reference proteome</keyword>
<evidence type="ECO:0000313" key="1">
    <source>
        <dbReference type="EMBL" id="KAF5879412.1"/>
    </source>
</evidence>